<proteinExistence type="predicted"/>
<gene>
    <name evidence="1" type="ORF">CEXT_701771</name>
</gene>
<protein>
    <submittedName>
        <fullName evidence="1">Uncharacterized protein</fullName>
    </submittedName>
</protein>
<keyword evidence="2" id="KW-1185">Reference proteome</keyword>
<dbReference type="Proteomes" id="UP001054945">
    <property type="component" value="Unassembled WGS sequence"/>
</dbReference>
<accession>A0AAV4Y1I5</accession>
<evidence type="ECO:0000313" key="1">
    <source>
        <dbReference type="EMBL" id="GIZ00694.1"/>
    </source>
</evidence>
<organism evidence="1 2">
    <name type="scientific">Caerostris extrusa</name>
    <name type="common">Bark spider</name>
    <name type="synonym">Caerostris bankana</name>
    <dbReference type="NCBI Taxonomy" id="172846"/>
    <lineage>
        <taxon>Eukaryota</taxon>
        <taxon>Metazoa</taxon>
        <taxon>Ecdysozoa</taxon>
        <taxon>Arthropoda</taxon>
        <taxon>Chelicerata</taxon>
        <taxon>Arachnida</taxon>
        <taxon>Araneae</taxon>
        <taxon>Araneomorphae</taxon>
        <taxon>Entelegynae</taxon>
        <taxon>Araneoidea</taxon>
        <taxon>Araneidae</taxon>
        <taxon>Caerostris</taxon>
    </lineage>
</organism>
<evidence type="ECO:0000313" key="2">
    <source>
        <dbReference type="Proteomes" id="UP001054945"/>
    </source>
</evidence>
<sequence length="97" mass="11341">MRITIYHSENHNNHIISKHYDIHYPFHREFQHHSKTRRITIHKITSDAVKHLITFSIVEKTSIISPVINVITFDGYPENREARAATDETKAGIPLLQ</sequence>
<dbReference type="EMBL" id="BPLR01001194">
    <property type="protein sequence ID" value="GIZ00694.1"/>
    <property type="molecule type" value="Genomic_DNA"/>
</dbReference>
<reference evidence="1 2" key="1">
    <citation type="submission" date="2021-06" db="EMBL/GenBank/DDBJ databases">
        <title>Caerostris extrusa draft genome.</title>
        <authorList>
            <person name="Kono N."/>
            <person name="Arakawa K."/>
        </authorList>
    </citation>
    <scope>NUCLEOTIDE SEQUENCE [LARGE SCALE GENOMIC DNA]</scope>
</reference>
<comment type="caution">
    <text evidence="1">The sequence shown here is derived from an EMBL/GenBank/DDBJ whole genome shotgun (WGS) entry which is preliminary data.</text>
</comment>
<name>A0AAV4Y1I5_CAEEX</name>
<dbReference type="AlphaFoldDB" id="A0AAV4Y1I5"/>